<keyword evidence="5" id="KW-0133">Cell shape</keyword>
<dbReference type="GO" id="GO:0009252">
    <property type="term" value="P:peptidoglycan biosynthetic process"/>
    <property type="evidence" value="ECO:0007669"/>
    <property type="project" value="UniProtKB-KW"/>
</dbReference>
<dbReference type="Proteomes" id="UP000177232">
    <property type="component" value="Unassembled WGS sequence"/>
</dbReference>
<dbReference type="InterPro" id="IPR050515">
    <property type="entry name" value="Beta-lactam/transpept"/>
</dbReference>
<evidence type="ECO:0008006" key="15">
    <source>
        <dbReference type="Google" id="ProtNLM"/>
    </source>
</evidence>
<evidence type="ECO:0000313" key="13">
    <source>
        <dbReference type="EMBL" id="OGG64841.1"/>
    </source>
</evidence>
<dbReference type="InterPro" id="IPR001460">
    <property type="entry name" value="PCN-bd_Tpept"/>
</dbReference>
<evidence type="ECO:0000259" key="11">
    <source>
        <dbReference type="Pfam" id="PF00905"/>
    </source>
</evidence>
<dbReference type="SUPFAM" id="SSF56519">
    <property type="entry name" value="Penicillin binding protein dimerisation domain"/>
    <property type="match status" value="1"/>
</dbReference>
<dbReference type="GO" id="GO:0071972">
    <property type="term" value="F:peptidoglycan L,D-transpeptidase activity"/>
    <property type="evidence" value="ECO:0007669"/>
    <property type="project" value="TreeGrafter"/>
</dbReference>
<dbReference type="Gene3D" id="3.40.710.10">
    <property type="entry name" value="DD-peptidase/beta-lactamase superfamily"/>
    <property type="match status" value="1"/>
</dbReference>
<sequence length="573" mass="61851">MLWRRRKRKDPEIAPDEIFLDASNAPAFDRARFEGRLEKPLPHGTFVSLASALSLLFLILVGRAWDLEILQGEAFAARSAHNSLESTILFAPRGVITDFQGVILAENVQREDGTVRRNYPLPSLGQIIGYVSSPKKDAKGVYYDEKETGLAGLEAEYDSLLAGKNGQLLTETDALGRVRSEGTIVRAETGATLRLSLDAELERLFAHAIKDIVDNMRFIAGAGVIMDVSSGAVRAIVSYPSYDPNVMTQGGPSDIIADYSTSERHPFLDHAVQGVYAPGSIVKPLIASGALTDGLITPNTVIDDPGFIEVPDPYHPGESFIYKGWKALGPVDVKKAIAWSSDIFFYTVGGGFGNQRGLGIVRLEYWYRQFGMGSLTGVDLPGEAAGLIPTPEWKKEIFNEPWYLGDTYFTAIGQYSVQVTPLQMARATAAVANGGKLFTPTLLAQHQNSFGAGLADKAPTYTTVPVSADALAVVREGMRQGVTTALASALNFPYVKVAAKTGTAQTGTRNQYDNSWVIGFFPHDNPQYAFAVVLERGPAGSGSQAVNVMQELFSSLYAQNSVYVGGTATSTQN</sequence>
<evidence type="ECO:0000256" key="8">
    <source>
        <dbReference type="ARBA" id="ARBA00023136"/>
    </source>
</evidence>
<proteinExistence type="predicted"/>
<evidence type="ECO:0000256" key="10">
    <source>
        <dbReference type="SAM" id="Phobius"/>
    </source>
</evidence>
<dbReference type="InterPro" id="IPR036138">
    <property type="entry name" value="PBP_dimer_sf"/>
</dbReference>
<feature type="domain" description="Penicillin-binding protein dimerisation" evidence="12">
    <location>
        <begin position="115"/>
        <end position="181"/>
    </location>
</feature>
<dbReference type="AlphaFoldDB" id="A0A1F6DTU7"/>
<keyword evidence="9" id="KW-0961">Cell wall biogenesis/degradation</keyword>
<organism evidence="13 14">
    <name type="scientific">Candidatus Kaiserbacteria bacterium RIFCSPHIGHO2_02_FULL_55_17</name>
    <dbReference type="NCBI Taxonomy" id="1798496"/>
    <lineage>
        <taxon>Bacteria</taxon>
        <taxon>Candidatus Kaiseribacteriota</taxon>
    </lineage>
</organism>
<dbReference type="Pfam" id="PF03717">
    <property type="entry name" value="PBP_dimer"/>
    <property type="match status" value="1"/>
</dbReference>
<evidence type="ECO:0000256" key="9">
    <source>
        <dbReference type="ARBA" id="ARBA00023316"/>
    </source>
</evidence>
<dbReference type="SUPFAM" id="SSF56601">
    <property type="entry name" value="beta-lactamase/transpeptidase-like"/>
    <property type="match status" value="1"/>
</dbReference>
<dbReference type="GO" id="GO:0005886">
    <property type="term" value="C:plasma membrane"/>
    <property type="evidence" value="ECO:0007669"/>
    <property type="project" value="UniProtKB-SubCell"/>
</dbReference>
<dbReference type="STRING" id="1798496.A3C94_01140"/>
<comment type="caution">
    <text evidence="13">The sequence shown here is derived from an EMBL/GenBank/DDBJ whole genome shotgun (WGS) entry which is preliminary data.</text>
</comment>
<evidence type="ECO:0000259" key="12">
    <source>
        <dbReference type="Pfam" id="PF03717"/>
    </source>
</evidence>
<reference evidence="13 14" key="1">
    <citation type="journal article" date="2016" name="Nat. Commun.">
        <title>Thousands of microbial genomes shed light on interconnected biogeochemical processes in an aquifer system.</title>
        <authorList>
            <person name="Anantharaman K."/>
            <person name="Brown C.T."/>
            <person name="Hug L.A."/>
            <person name="Sharon I."/>
            <person name="Castelle C.J."/>
            <person name="Probst A.J."/>
            <person name="Thomas B.C."/>
            <person name="Singh A."/>
            <person name="Wilkins M.J."/>
            <person name="Karaoz U."/>
            <person name="Brodie E.L."/>
            <person name="Williams K.H."/>
            <person name="Hubbard S.S."/>
            <person name="Banfield J.F."/>
        </authorList>
    </citation>
    <scope>NUCLEOTIDE SEQUENCE [LARGE SCALE GENOMIC DNA]</scope>
</reference>
<keyword evidence="6" id="KW-0573">Peptidoglycan synthesis</keyword>
<gene>
    <name evidence="13" type="ORF">A3C94_01140</name>
</gene>
<dbReference type="PANTHER" id="PTHR30627:SF2">
    <property type="entry name" value="PEPTIDOGLYCAN D,D-TRANSPEPTIDASE MRDA"/>
    <property type="match status" value="1"/>
</dbReference>
<feature type="domain" description="Penicillin-binding protein transpeptidase" evidence="11">
    <location>
        <begin position="221"/>
        <end position="552"/>
    </location>
</feature>
<dbReference type="PANTHER" id="PTHR30627">
    <property type="entry name" value="PEPTIDOGLYCAN D,D-TRANSPEPTIDASE"/>
    <property type="match status" value="1"/>
</dbReference>
<keyword evidence="3" id="KW-1003">Cell membrane</keyword>
<dbReference type="InterPro" id="IPR005311">
    <property type="entry name" value="PBP_dimer"/>
</dbReference>
<dbReference type="InterPro" id="IPR012338">
    <property type="entry name" value="Beta-lactam/transpept-like"/>
</dbReference>
<name>A0A1F6DTU7_9BACT</name>
<evidence type="ECO:0000256" key="6">
    <source>
        <dbReference type="ARBA" id="ARBA00022984"/>
    </source>
</evidence>
<evidence type="ECO:0000313" key="14">
    <source>
        <dbReference type="Proteomes" id="UP000177232"/>
    </source>
</evidence>
<evidence type="ECO:0000256" key="7">
    <source>
        <dbReference type="ARBA" id="ARBA00022989"/>
    </source>
</evidence>
<dbReference type="GO" id="GO:0008658">
    <property type="term" value="F:penicillin binding"/>
    <property type="evidence" value="ECO:0007669"/>
    <property type="project" value="InterPro"/>
</dbReference>
<evidence type="ECO:0000256" key="4">
    <source>
        <dbReference type="ARBA" id="ARBA00022692"/>
    </source>
</evidence>
<dbReference type="GO" id="GO:0008360">
    <property type="term" value="P:regulation of cell shape"/>
    <property type="evidence" value="ECO:0007669"/>
    <property type="project" value="UniProtKB-KW"/>
</dbReference>
<accession>A0A1F6DTU7</accession>
<dbReference type="Gene3D" id="3.90.1310.10">
    <property type="entry name" value="Penicillin-binding protein 2a (Domain 2)"/>
    <property type="match status" value="1"/>
</dbReference>
<comment type="subcellular location">
    <subcellularLocation>
        <location evidence="2">Cell membrane</location>
    </subcellularLocation>
    <subcellularLocation>
        <location evidence="1">Membrane</location>
        <topology evidence="1">Single-pass membrane protein</topology>
    </subcellularLocation>
</comment>
<feature type="transmembrane region" description="Helical" evidence="10">
    <location>
        <begin position="46"/>
        <end position="65"/>
    </location>
</feature>
<dbReference type="Pfam" id="PF00905">
    <property type="entry name" value="Transpeptidase"/>
    <property type="match status" value="1"/>
</dbReference>
<protein>
    <recommendedName>
        <fullName evidence="15">Penicillin-binding protein 2</fullName>
    </recommendedName>
</protein>
<evidence type="ECO:0000256" key="1">
    <source>
        <dbReference type="ARBA" id="ARBA00004167"/>
    </source>
</evidence>
<dbReference type="EMBL" id="MFLJ01000009">
    <property type="protein sequence ID" value="OGG64841.1"/>
    <property type="molecule type" value="Genomic_DNA"/>
</dbReference>
<keyword evidence="8 10" id="KW-0472">Membrane</keyword>
<evidence type="ECO:0000256" key="5">
    <source>
        <dbReference type="ARBA" id="ARBA00022960"/>
    </source>
</evidence>
<dbReference type="GO" id="GO:0071555">
    <property type="term" value="P:cell wall organization"/>
    <property type="evidence" value="ECO:0007669"/>
    <property type="project" value="UniProtKB-KW"/>
</dbReference>
<evidence type="ECO:0000256" key="2">
    <source>
        <dbReference type="ARBA" id="ARBA00004236"/>
    </source>
</evidence>
<evidence type="ECO:0000256" key="3">
    <source>
        <dbReference type="ARBA" id="ARBA00022475"/>
    </source>
</evidence>
<keyword evidence="4 10" id="KW-0812">Transmembrane</keyword>
<keyword evidence="7 10" id="KW-1133">Transmembrane helix</keyword>